<dbReference type="SMART" id="SM00367">
    <property type="entry name" value="LRR_CC"/>
    <property type="match status" value="2"/>
</dbReference>
<dbReference type="Proteomes" id="UP001189624">
    <property type="component" value="Chromosome 11"/>
</dbReference>
<protein>
    <recommendedName>
        <fullName evidence="1">F-box domain-containing protein</fullName>
    </recommendedName>
</protein>
<dbReference type="GO" id="GO:0010016">
    <property type="term" value="P:shoot system morphogenesis"/>
    <property type="evidence" value="ECO:0007669"/>
    <property type="project" value="EnsemblPlants"/>
</dbReference>
<organism evidence="2 3">
    <name type="scientific">Sphenostylis stenocarpa</name>
    <dbReference type="NCBI Taxonomy" id="92480"/>
    <lineage>
        <taxon>Eukaryota</taxon>
        <taxon>Viridiplantae</taxon>
        <taxon>Streptophyta</taxon>
        <taxon>Embryophyta</taxon>
        <taxon>Tracheophyta</taxon>
        <taxon>Spermatophyta</taxon>
        <taxon>Magnoliopsida</taxon>
        <taxon>eudicotyledons</taxon>
        <taxon>Gunneridae</taxon>
        <taxon>Pentapetalae</taxon>
        <taxon>rosids</taxon>
        <taxon>fabids</taxon>
        <taxon>Fabales</taxon>
        <taxon>Fabaceae</taxon>
        <taxon>Papilionoideae</taxon>
        <taxon>50 kb inversion clade</taxon>
        <taxon>NPAAA clade</taxon>
        <taxon>indigoferoid/millettioid clade</taxon>
        <taxon>Phaseoleae</taxon>
        <taxon>Sphenostylis</taxon>
    </lineage>
</organism>
<dbReference type="PROSITE" id="PS50181">
    <property type="entry name" value="FBOX"/>
    <property type="match status" value="1"/>
</dbReference>
<dbReference type="GO" id="GO:0009926">
    <property type="term" value="P:auxin polar transport"/>
    <property type="evidence" value="ECO:0007669"/>
    <property type="project" value="EnsemblPlants"/>
</dbReference>
<dbReference type="GO" id="GO:1902584">
    <property type="term" value="P:positive regulation of response to water deprivation"/>
    <property type="evidence" value="ECO:0007669"/>
    <property type="project" value="EnsemblPlants"/>
</dbReference>
<name>A0AA87B973_9FABA</name>
<dbReference type="GO" id="GO:0005634">
    <property type="term" value="C:nucleus"/>
    <property type="evidence" value="ECO:0007669"/>
    <property type="project" value="EnsemblPlants"/>
</dbReference>
<proteinExistence type="predicted"/>
<sequence length="711" mass="79112">MGDGTTVSNLPEEILLNVFSAVTDTRTRNSLSLVCRSFFRLERKTRTSLTLRGNARDLHLIPTSFTHVTHLDLSFLSPWGHALFCSPATTTFDPRLLALRLRDAFPRVTSLAVYARDPVTLHLLLLSPWPELSGVKLVRWHQRPPTSLAGSDFASLFSQCRSLSSLDLSSFYHWPEDLPPVLTDNPVTAACLRRLNLLTTSLTEGFKSHEIESITASCPNLEQFLVACTFDPRYIGFVGDDTLVAVPSNCPKLSLLHLADTSSFSNRREDEGFGGEDARVSGATLATLFSGLPLLEELVLDVCKNIRGSSLALEVLSSKCPNLRVLKLGQFQGICLALGSKLDGVALCHGLESLSVGNCADLDDMGLIEIARGCSRLVRFELQGCKLVTEQGLRTMISLLSRTMIDVKVSGCGNLDTAATLRALEPIRKRIERLHVDCVWNGLKESDGLGHGFLNFDLNCLDELGDGGELMDYFRGGECENTSKRKRQRCKYEMGVRDSFFESNGNGFYGKCWDKLQYLSLWIKVGDLLTPLPVAGLEDCPSLEEIVIKVEGDSRGQPKPAEREFGLSILACYPQLLKMQLDCGDTKGYALTAPSGQMDLSLWERFFLNGIGSLSLNELHYWPPQDEDVNQRSVSLPAAGLLQECYTLRKLFIHGTAHEHFMNFFLKMPNLRDVQLREDYYPAPENDMSTEMRVASCSRFEDALNRRRIGD</sequence>
<reference evidence="2" key="1">
    <citation type="submission" date="2023-10" db="EMBL/GenBank/DDBJ databases">
        <authorList>
            <person name="Domelevo Entfellner J.-B."/>
        </authorList>
    </citation>
    <scope>NUCLEOTIDE SEQUENCE</scope>
</reference>
<dbReference type="GO" id="GO:0160062">
    <property type="term" value="P:cutin-based cuticle development"/>
    <property type="evidence" value="ECO:0007669"/>
    <property type="project" value="EnsemblPlants"/>
</dbReference>
<dbReference type="Pfam" id="PF18511">
    <property type="entry name" value="F-box_5"/>
    <property type="match status" value="1"/>
</dbReference>
<dbReference type="GO" id="GO:1900057">
    <property type="term" value="P:positive regulation of leaf senescence"/>
    <property type="evidence" value="ECO:0007669"/>
    <property type="project" value="EnsemblPlants"/>
</dbReference>
<dbReference type="EMBL" id="OY731408">
    <property type="protein sequence ID" value="CAJ1978798.1"/>
    <property type="molecule type" value="Genomic_DNA"/>
</dbReference>
<dbReference type="InterPro" id="IPR041567">
    <property type="entry name" value="COI1_F-box"/>
</dbReference>
<evidence type="ECO:0000313" key="2">
    <source>
        <dbReference type="EMBL" id="CAJ1978798.1"/>
    </source>
</evidence>
<keyword evidence="3" id="KW-1185">Reference proteome</keyword>
<dbReference type="SUPFAM" id="SSF81383">
    <property type="entry name" value="F-box domain"/>
    <property type="match status" value="1"/>
</dbReference>
<dbReference type="InterPro" id="IPR006553">
    <property type="entry name" value="Leu-rich_rpt_Cys-con_subtyp"/>
</dbReference>
<dbReference type="GO" id="GO:0019005">
    <property type="term" value="C:SCF ubiquitin ligase complex"/>
    <property type="evidence" value="ECO:0007669"/>
    <property type="project" value="TreeGrafter"/>
</dbReference>
<accession>A0AA87B973</accession>
<dbReference type="Gramene" id="rna-AYBTSS11_LOCUS30999">
    <property type="protein sequence ID" value="CAJ1978798.1"/>
    <property type="gene ID" value="gene-AYBTSS11_LOCUS30999"/>
</dbReference>
<dbReference type="CDD" id="cd22159">
    <property type="entry name" value="F-box_AtTIR1-like"/>
    <property type="match status" value="1"/>
</dbReference>
<evidence type="ECO:0000259" key="1">
    <source>
        <dbReference type="PROSITE" id="PS50181"/>
    </source>
</evidence>
<dbReference type="GO" id="GO:0016567">
    <property type="term" value="P:protein ubiquitination"/>
    <property type="evidence" value="ECO:0007669"/>
    <property type="project" value="EnsemblPlants"/>
</dbReference>
<dbReference type="InterPro" id="IPR032675">
    <property type="entry name" value="LRR_dom_sf"/>
</dbReference>
<gene>
    <name evidence="2" type="ORF">AYBTSS11_LOCUS30999</name>
</gene>
<dbReference type="InterPro" id="IPR036047">
    <property type="entry name" value="F-box-like_dom_sf"/>
</dbReference>
<dbReference type="GO" id="GO:0009934">
    <property type="term" value="P:regulation of meristem structural organization"/>
    <property type="evidence" value="ECO:0007669"/>
    <property type="project" value="EnsemblPlants"/>
</dbReference>
<feature type="domain" description="F-box" evidence="1">
    <location>
        <begin position="4"/>
        <end position="51"/>
    </location>
</feature>
<dbReference type="GO" id="GO:0009414">
    <property type="term" value="P:response to water deprivation"/>
    <property type="evidence" value="ECO:0007669"/>
    <property type="project" value="EnsemblPlants"/>
</dbReference>
<dbReference type="Gene3D" id="3.80.10.10">
    <property type="entry name" value="Ribonuclease Inhibitor"/>
    <property type="match status" value="1"/>
</dbReference>
<dbReference type="FunFam" id="1.20.1280.50:FF:000023">
    <property type="entry name" value="F-box/LRR-repeat protein 4"/>
    <property type="match status" value="1"/>
</dbReference>
<dbReference type="PANTHER" id="PTHR13318">
    <property type="entry name" value="PARTNER OF PAIRED, ISOFORM B-RELATED"/>
    <property type="match status" value="1"/>
</dbReference>
<dbReference type="GO" id="GO:0010187">
    <property type="term" value="P:negative regulation of seed germination"/>
    <property type="evidence" value="ECO:0007669"/>
    <property type="project" value="EnsemblPlants"/>
</dbReference>
<dbReference type="GO" id="GO:0009416">
    <property type="term" value="P:response to light stimulus"/>
    <property type="evidence" value="ECO:0007669"/>
    <property type="project" value="EnsemblPlants"/>
</dbReference>
<dbReference type="AlphaFoldDB" id="A0AA87B973"/>
<evidence type="ECO:0000313" key="3">
    <source>
        <dbReference type="Proteomes" id="UP001189624"/>
    </source>
</evidence>
<dbReference type="GO" id="GO:0031146">
    <property type="term" value="P:SCF-dependent proteasomal ubiquitin-dependent protein catabolic process"/>
    <property type="evidence" value="ECO:0007669"/>
    <property type="project" value="TreeGrafter"/>
</dbReference>
<dbReference type="SUPFAM" id="SSF52047">
    <property type="entry name" value="RNI-like"/>
    <property type="match status" value="1"/>
</dbReference>
<dbReference type="InterPro" id="IPR001810">
    <property type="entry name" value="F-box_dom"/>
</dbReference>
<dbReference type="PANTHER" id="PTHR13318:SF148">
    <property type="entry name" value="F-BOX PROTEIN MAX2"/>
    <property type="match status" value="1"/>
</dbReference>